<evidence type="ECO:0000313" key="2">
    <source>
        <dbReference type="Proteomes" id="UP000317369"/>
    </source>
</evidence>
<gene>
    <name evidence="1" type="ORF">KS4_05990</name>
</gene>
<organism evidence="1 2">
    <name type="scientific">Poriferisphaera corsica</name>
    <dbReference type="NCBI Taxonomy" id="2528020"/>
    <lineage>
        <taxon>Bacteria</taxon>
        <taxon>Pseudomonadati</taxon>
        <taxon>Planctomycetota</taxon>
        <taxon>Phycisphaerae</taxon>
        <taxon>Phycisphaerales</taxon>
        <taxon>Phycisphaeraceae</taxon>
        <taxon>Poriferisphaera</taxon>
    </lineage>
</organism>
<dbReference type="AlphaFoldDB" id="A0A517YQR0"/>
<keyword evidence="2" id="KW-1185">Reference proteome</keyword>
<accession>A0A517YQR0</accession>
<protein>
    <submittedName>
        <fullName evidence="1">Uncharacterized protein</fullName>
    </submittedName>
</protein>
<dbReference type="Proteomes" id="UP000317369">
    <property type="component" value="Chromosome"/>
</dbReference>
<dbReference type="EMBL" id="CP036425">
    <property type="protein sequence ID" value="QDU32567.1"/>
    <property type="molecule type" value="Genomic_DNA"/>
</dbReference>
<reference evidence="1 2" key="1">
    <citation type="submission" date="2019-02" db="EMBL/GenBank/DDBJ databases">
        <title>Deep-cultivation of Planctomycetes and their phenomic and genomic characterization uncovers novel biology.</title>
        <authorList>
            <person name="Wiegand S."/>
            <person name="Jogler M."/>
            <person name="Boedeker C."/>
            <person name="Pinto D."/>
            <person name="Vollmers J."/>
            <person name="Rivas-Marin E."/>
            <person name="Kohn T."/>
            <person name="Peeters S.H."/>
            <person name="Heuer A."/>
            <person name="Rast P."/>
            <person name="Oberbeckmann S."/>
            <person name="Bunk B."/>
            <person name="Jeske O."/>
            <person name="Meyerdierks A."/>
            <person name="Storesund J.E."/>
            <person name="Kallscheuer N."/>
            <person name="Luecker S."/>
            <person name="Lage O.M."/>
            <person name="Pohl T."/>
            <person name="Merkel B.J."/>
            <person name="Hornburger P."/>
            <person name="Mueller R.-W."/>
            <person name="Bruemmer F."/>
            <person name="Labrenz M."/>
            <person name="Spormann A.M."/>
            <person name="Op den Camp H."/>
            <person name="Overmann J."/>
            <person name="Amann R."/>
            <person name="Jetten M.S.M."/>
            <person name="Mascher T."/>
            <person name="Medema M.H."/>
            <person name="Devos D.P."/>
            <person name="Kaster A.-K."/>
            <person name="Ovreas L."/>
            <person name="Rohde M."/>
            <person name="Galperin M.Y."/>
            <person name="Jogler C."/>
        </authorList>
    </citation>
    <scope>NUCLEOTIDE SEQUENCE [LARGE SCALE GENOMIC DNA]</scope>
    <source>
        <strain evidence="1 2">KS4</strain>
    </source>
</reference>
<sequence length="41" mass="4282">MFVLQAIDCVLATHPRTGGMGLGVRRWVLLTSVGGANIGDV</sequence>
<dbReference type="KEGG" id="pcor:KS4_05990"/>
<evidence type="ECO:0000313" key="1">
    <source>
        <dbReference type="EMBL" id="QDU32567.1"/>
    </source>
</evidence>
<proteinExistence type="predicted"/>
<name>A0A517YQR0_9BACT</name>